<reference evidence="2" key="1">
    <citation type="journal article" date="2019" name="PLoS Negl. Trop. Dis.">
        <title>Revisiting the worldwide diversity of Leptospira species in the environment.</title>
        <authorList>
            <person name="Vincent A.T."/>
            <person name="Schiettekatte O."/>
            <person name="Bourhy P."/>
            <person name="Veyrier F.J."/>
            <person name="Picardeau M."/>
        </authorList>
    </citation>
    <scope>NUCLEOTIDE SEQUENCE [LARGE SCALE GENOMIC DNA]</scope>
    <source>
        <strain evidence="2">201601298</strain>
    </source>
</reference>
<organism evidence="1 2">
    <name type="scientific">Leptospira mtsangambouensis</name>
    <dbReference type="NCBI Taxonomy" id="2484912"/>
    <lineage>
        <taxon>Bacteria</taxon>
        <taxon>Pseudomonadati</taxon>
        <taxon>Spirochaetota</taxon>
        <taxon>Spirochaetia</taxon>
        <taxon>Leptospirales</taxon>
        <taxon>Leptospiraceae</taxon>
        <taxon>Leptospira</taxon>
    </lineage>
</organism>
<dbReference type="EMBL" id="RQHK01000002">
    <property type="protein sequence ID" value="TGM82418.1"/>
    <property type="molecule type" value="Genomic_DNA"/>
</dbReference>
<proteinExistence type="predicted"/>
<evidence type="ECO:0000313" key="1">
    <source>
        <dbReference type="EMBL" id="TGM82418.1"/>
    </source>
</evidence>
<name>A0ABY2P4M8_9LEPT</name>
<keyword evidence="2" id="KW-1185">Reference proteome</keyword>
<accession>A0ABY2P4M8</accession>
<dbReference type="Proteomes" id="UP000297940">
    <property type="component" value="Unassembled WGS sequence"/>
</dbReference>
<gene>
    <name evidence="1" type="ORF">EHR01_06465</name>
</gene>
<evidence type="ECO:0008006" key="3">
    <source>
        <dbReference type="Google" id="ProtNLM"/>
    </source>
</evidence>
<dbReference type="RefSeq" id="WP_135693827.1">
    <property type="nucleotide sequence ID" value="NZ_RQHK01000002.1"/>
</dbReference>
<protein>
    <recommendedName>
        <fullName evidence="3">SH3 domain-containing protein</fullName>
    </recommendedName>
</protein>
<sequence length="290" mass="34142">MIKIKQILKYSFLIIMLFNCKKNEQTNIINGLNFTPQNSIYIITAKSLHLREKPDKLSKSLIQIPFQTEIEIQEISEKVKLDSKFDSWGITKYKNKSGFVYLGFARPKTPLKSLRVIHSSNEEYIINELIPENSNQKYCGDWFAGFCITQIRKKSTNKIIYEKNDYIFQEFINDDNIVLSFGGGENCTTAWHYYKLNLNDLKETNIFDYKLDTCENKNQYNDIKHTLCLYEICYTIFEEGDKIQIKNEENQLIYSIGKVKSFKVSLKEWKNPEFTVDGKKIQFSEILNQK</sequence>
<comment type="caution">
    <text evidence="1">The sequence shown here is derived from an EMBL/GenBank/DDBJ whole genome shotgun (WGS) entry which is preliminary data.</text>
</comment>
<evidence type="ECO:0000313" key="2">
    <source>
        <dbReference type="Proteomes" id="UP000297940"/>
    </source>
</evidence>